<evidence type="ECO:0000313" key="1">
    <source>
        <dbReference type="EMBL" id="KAA1057119.1"/>
    </source>
</evidence>
<gene>
    <name evidence="1" type="ORF">FH063_001287</name>
</gene>
<dbReference type="AlphaFoldDB" id="A0A5B0KYD6"/>
<proteinExistence type="predicted"/>
<sequence length="44" mass="4920">MHVLGRLLPVEIVRRTIHSFFSLRSVIGPVFAALQLPVGHIRVS</sequence>
<accession>A0A5B0KYD6</accession>
<protein>
    <submittedName>
        <fullName evidence="1">Uncharacterized protein</fullName>
    </submittedName>
</protein>
<organism evidence="1 2">
    <name type="scientific">Azospirillum argentinense</name>
    <dbReference type="NCBI Taxonomy" id="2970906"/>
    <lineage>
        <taxon>Bacteria</taxon>
        <taxon>Pseudomonadati</taxon>
        <taxon>Pseudomonadota</taxon>
        <taxon>Alphaproteobacteria</taxon>
        <taxon>Rhodospirillales</taxon>
        <taxon>Azospirillaceae</taxon>
        <taxon>Azospirillum</taxon>
    </lineage>
</organism>
<dbReference type="EMBL" id="VEWN01000002">
    <property type="protein sequence ID" value="KAA1057119.1"/>
    <property type="molecule type" value="Genomic_DNA"/>
</dbReference>
<reference evidence="1 2" key="1">
    <citation type="submission" date="2019-07" db="EMBL/GenBank/DDBJ databases">
        <title>Genome sequencing of the stress-tolerant strain Azospirillum brasilense Az19.</title>
        <authorList>
            <person name="Maroniche G.A."/>
            <person name="Garcia J.E."/>
            <person name="Pagnussat L."/>
            <person name="Amenta M."/>
            <person name="Creus C.M."/>
        </authorList>
    </citation>
    <scope>NUCLEOTIDE SEQUENCE [LARGE SCALE GENOMIC DNA]</scope>
    <source>
        <strain evidence="1 2">Az19</strain>
    </source>
</reference>
<evidence type="ECO:0000313" key="2">
    <source>
        <dbReference type="Proteomes" id="UP000325333"/>
    </source>
</evidence>
<name>A0A5B0KYD6_9PROT</name>
<dbReference type="Proteomes" id="UP000325333">
    <property type="component" value="Unassembled WGS sequence"/>
</dbReference>
<comment type="caution">
    <text evidence="1">The sequence shown here is derived from an EMBL/GenBank/DDBJ whole genome shotgun (WGS) entry which is preliminary data.</text>
</comment>